<dbReference type="PROSITE" id="PS50846">
    <property type="entry name" value="HMA_2"/>
    <property type="match status" value="1"/>
</dbReference>
<evidence type="ECO:0000256" key="1">
    <source>
        <dbReference type="ARBA" id="ARBA00022448"/>
    </source>
</evidence>
<dbReference type="InterPro" id="IPR006121">
    <property type="entry name" value="HMA_dom"/>
</dbReference>
<dbReference type="InterPro" id="IPR036163">
    <property type="entry name" value="HMA_dom_sf"/>
</dbReference>
<dbReference type="GeneID" id="128315305"/>
<keyword evidence="3" id="KW-0187">Copper transport</keyword>
<dbReference type="PROSITE" id="PS01047">
    <property type="entry name" value="HMA_1"/>
    <property type="match status" value="1"/>
</dbReference>
<evidence type="ECO:0000256" key="10">
    <source>
        <dbReference type="ARBA" id="ARBA00043201"/>
    </source>
</evidence>
<evidence type="ECO:0000256" key="2">
    <source>
        <dbReference type="ARBA" id="ARBA00022723"/>
    </source>
</evidence>
<evidence type="ECO:0000256" key="11">
    <source>
        <dbReference type="ARBA" id="ARBA00046351"/>
    </source>
</evidence>
<dbReference type="CDD" id="cd00371">
    <property type="entry name" value="HMA"/>
    <property type="match status" value="1"/>
</dbReference>
<dbReference type="PANTHER" id="PTHR46365">
    <property type="entry name" value="COPPER TRANSPORT PROTEIN ATOX1"/>
    <property type="match status" value="1"/>
</dbReference>
<comment type="similarity">
    <text evidence="8">Belongs to the ATX1 family.</text>
</comment>
<dbReference type="Pfam" id="PF00403">
    <property type="entry name" value="HMA"/>
    <property type="match status" value="1"/>
</dbReference>
<dbReference type="InterPro" id="IPR017969">
    <property type="entry name" value="Heavy-metal-associated_CS"/>
</dbReference>
<evidence type="ECO:0000313" key="14">
    <source>
        <dbReference type="RefSeq" id="XP_053077462.1"/>
    </source>
</evidence>
<comment type="function">
    <text evidence="7">Binds and deliver cytosolic copper to the copper ATPase proteins. May be important in cellular antioxidant defense.</text>
</comment>
<dbReference type="Proteomes" id="UP001652583">
    <property type="component" value="Chromosome A1"/>
</dbReference>
<dbReference type="SUPFAM" id="SSF55008">
    <property type="entry name" value="HMA, heavy metal-associated domain"/>
    <property type="match status" value="1"/>
</dbReference>
<accession>A0ABM3Q0K3</accession>
<feature type="domain" description="HMA" evidence="12">
    <location>
        <begin position="17"/>
        <end position="79"/>
    </location>
</feature>
<name>A0ABM3Q0K3_ACIJB</name>
<dbReference type="Gene3D" id="3.30.70.100">
    <property type="match status" value="1"/>
</dbReference>
<evidence type="ECO:0000313" key="13">
    <source>
        <dbReference type="Proteomes" id="UP001652583"/>
    </source>
</evidence>
<evidence type="ECO:0000256" key="3">
    <source>
        <dbReference type="ARBA" id="ARBA00022796"/>
    </source>
</evidence>
<evidence type="ECO:0000259" key="12">
    <source>
        <dbReference type="PROSITE" id="PS50846"/>
    </source>
</evidence>
<keyword evidence="2" id="KW-0479">Metal-binding</keyword>
<evidence type="ECO:0000256" key="4">
    <source>
        <dbReference type="ARBA" id="ARBA00023008"/>
    </source>
</evidence>
<comment type="subunit">
    <text evidence="11">Homodimer. Interacts with ATP7B. Interacts with ATP7A. Interacts (via dimer form) with SLC31A1 (via C-terminal domain); this interaction improves ATOX1 stability and controls intracellular Cu(I) levels.</text>
</comment>
<keyword evidence="5" id="KW-0406">Ion transport</keyword>
<evidence type="ECO:0000256" key="5">
    <source>
        <dbReference type="ARBA" id="ARBA00023065"/>
    </source>
</evidence>
<dbReference type="RefSeq" id="XP_053077462.1">
    <property type="nucleotide sequence ID" value="XM_053221487.1"/>
</dbReference>
<evidence type="ECO:0000256" key="9">
    <source>
        <dbReference type="ARBA" id="ARBA00040962"/>
    </source>
</evidence>
<keyword evidence="4" id="KW-0186">Copper</keyword>
<evidence type="ECO:0000256" key="7">
    <source>
        <dbReference type="ARBA" id="ARBA00037651"/>
    </source>
</evidence>
<organism evidence="13 14">
    <name type="scientific">Acinonyx jubatus</name>
    <name type="common">Cheetah</name>
    <dbReference type="NCBI Taxonomy" id="32536"/>
    <lineage>
        <taxon>Eukaryota</taxon>
        <taxon>Metazoa</taxon>
        <taxon>Chordata</taxon>
        <taxon>Craniata</taxon>
        <taxon>Vertebrata</taxon>
        <taxon>Euteleostomi</taxon>
        <taxon>Mammalia</taxon>
        <taxon>Eutheria</taxon>
        <taxon>Laurasiatheria</taxon>
        <taxon>Carnivora</taxon>
        <taxon>Feliformia</taxon>
        <taxon>Felidae</taxon>
        <taxon>Felinae</taxon>
        <taxon>Acinonyx</taxon>
    </lineage>
</organism>
<dbReference type="PANTHER" id="PTHR46365:SF1">
    <property type="entry name" value="COPPER TRANSPORT PROTEIN ATOX1"/>
    <property type="match status" value="1"/>
</dbReference>
<gene>
    <name evidence="14" type="primary">LOC128315305</name>
</gene>
<reference evidence="14" key="1">
    <citation type="submission" date="2025-08" db="UniProtKB">
        <authorList>
            <consortium name="RefSeq"/>
        </authorList>
    </citation>
    <scope>IDENTIFICATION</scope>
    <source>
        <tissue evidence="14">Blood</tissue>
    </source>
</reference>
<evidence type="ECO:0000256" key="6">
    <source>
        <dbReference type="ARBA" id="ARBA00023186"/>
    </source>
</evidence>
<keyword evidence="6" id="KW-0143">Chaperone</keyword>
<protein>
    <recommendedName>
        <fullName evidence="9">Copper transport protein ATOX1</fullName>
    </recommendedName>
    <alternativeName>
        <fullName evidence="10">Metal transport protein ATX1</fullName>
    </alternativeName>
</protein>
<keyword evidence="1" id="KW-0813">Transport</keyword>
<proteinExistence type="inferred from homology"/>
<keyword evidence="13" id="KW-1185">Reference proteome</keyword>
<sequence>MKIRGVAAAATITSTVMPTHEFSVDMTCEGCSNEVSQVLNKVGEVEFDIDLFNKKVCINSEHSMDLLLETVGKTGKAVPFFDPK</sequence>
<evidence type="ECO:0000256" key="8">
    <source>
        <dbReference type="ARBA" id="ARBA00038171"/>
    </source>
</evidence>
<dbReference type="InterPro" id="IPR051881">
    <property type="entry name" value="Copper_transport_ATOX1-like"/>
</dbReference>